<accession>A0A4Q9MHJ1</accession>
<dbReference type="EMBL" id="ML143439">
    <property type="protein sequence ID" value="TBU26930.1"/>
    <property type="molecule type" value="Genomic_DNA"/>
</dbReference>
<feature type="region of interest" description="Disordered" evidence="1">
    <location>
        <begin position="1"/>
        <end position="76"/>
    </location>
</feature>
<organism evidence="2">
    <name type="scientific">Dichomitus squalens</name>
    <dbReference type="NCBI Taxonomy" id="114155"/>
    <lineage>
        <taxon>Eukaryota</taxon>
        <taxon>Fungi</taxon>
        <taxon>Dikarya</taxon>
        <taxon>Basidiomycota</taxon>
        <taxon>Agaricomycotina</taxon>
        <taxon>Agaricomycetes</taxon>
        <taxon>Polyporales</taxon>
        <taxon>Polyporaceae</taxon>
        <taxon>Dichomitus</taxon>
    </lineage>
</organism>
<reference evidence="2" key="1">
    <citation type="submission" date="2019-01" db="EMBL/GenBank/DDBJ databases">
        <title>Draft genome sequences of three monokaryotic isolates of the white-rot basidiomycete fungus Dichomitus squalens.</title>
        <authorList>
            <consortium name="DOE Joint Genome Institute"/>
            <person name="Lopez S.C."/>
            <person name="Andreopoulos B."/>
            <person name="Pangilinan J."/>
            <person name="Lipzen A."/>
            <person name="Riley R."/>
            <person name="Ahrendt S."/>
            <person name="Ng V."/>
            <person name="Barry K."/>
            <person name="Daum C."/>
            <person name="Grigoriev I.V."/>
            <person name="Hilden K.S."/>
            <person name="Makela M.R."/>
            <person name="de Vries R.P."/>
        </authorList>
    </citation>
    <scope>NUCLEOTIDE SEQUENCE [LARGE SCALE GENOMIC DNA]</scope>
    <source>
        <strain evidence="2">OM18370.1</strain>
    </source>
</reference>
<feature type="compositionally biased region" description="Basic and acidic residues" evidence="1">
    <location>
        <begin position="12"/>
        <end position="27"/>
    </location>
</feature>
<evidence type="ECO:0000256" key="1">
    <source>
        <dbReference type="SAM" id="MobiDB-lite"/>
    </source>
</evidence>
<dbReference type="AlphaFoldDB" id="A0A4Q9MHJ1"/>
<proteinExistence type="predicted"/>
<feature type="compositionally biased region" description="Polar residues" evidence="1">
    <location>
        <begin position="64"/>
        <end position="76"/>
    </location>
</feature>
<dbReference type="Proteomes" id="UP000292957">
    <property type="component" value="Unassembled WGS sequence"/>
</dbReference>
<evidence type="ECO:0000313" key="2">
    <source>
        <dbReference type="EMBL" id="TBU26930.1"/>
    </source>
</evidence>
<protein>
    <submittedName>
        <fullName evidence="2">Uncharacterized protein</fullName>
    </submittedName>
</protein>
<gene>
    <name evidence="2" type="ORF">BD311DRAFT_725267</name>
</gene>
<name>A0A4Q9MHJ1_9APHY</name>
<sequence length="76" mass="8027">MCQLRGHGQYEGSEKGPSLEDITERKVRTPGSENDMGEEDVDATRIELTTGSAGKGSIVEASDGSPTQEEAGRSSI</sequence>